<evidence type="ECO:0000313" key="1">
    <source>
        <dbReference type="EMBL" id="OEL17759.1"/>
    </source>
</evidence>
<feature type="non-terminal residue" evidence="1">
    <location>
        <position position="73"/>
    </location>
</feature>
<sequence length="73" mass="7664">MVSIMLTPPGPRGEQEYTTVASHTAVGATSSNLGRTEAARVSASASLAMWRAQNSSEEGVAAQAWKRRTDLTG</sequence>
<dbReference type="Proteomes" id="UP000095767">
    <property type="component" value="Unassembled WGS sequence"/>
</dbReference>
<name>A0A1E5UXZ9_9POAL</name>
<reference evidence="1 2" key="1">
    <citation type="submission" date="2016-09" db="EMBL/GenBank/DDBJ databases">
        <title>The draft genome of Dichanthelium oligosanthes: A C3 panicoid grass species.</title>
        <authorList>
            <person name="Studer A.J."/>
            <person name="Schnable J.C."/>
            <person name="Brutnell T.P."/>
        </authorList>
    </citation>
    <scope>NUCLEOTIDE SEQUENCE [LARGE SCALE GENOMIC DNA]</scope>
    <source>
        <strain evidence="2">cv. Kellogg 1175</strain>
        <tissue evidence="1">Leaf</tissue>
    </source>
</reference>
<organism evidence="1 2">
    <name type="scientific">Dichanthelium oligosanthes</name>
    <dbReference type="NCBI Taxonomy" id="888268"/>
    <lineage>
        <taxon>Eukaryota</taxon>
        <taxon>Viridiplantae</taxon>
        <taxon>Streptophyta</taxon>
        <taxon>Embryophyta</taxon>
        <taxon>Tracheophyta</taxon>
        <taxon>Spermatophyta</taxon>
        <taxon>Magnoliopsida</taxon>
        <taxon>Liliopsida</taxon>
        <taxon>Poales</taxon>
        <taxon>Poaceae</taxon>
        <taxon>PACMAD clade</taxon>
        <taxon>Panicoideae</taxon>
        <taxon>Panicodae</taxon>
        <taxon>Paniceae</taxon>
        <taxon>Dichantheliinae</taxon>
        <taxon>Dichanthelium</taxon>
    </lineage>
</organism>
<keyword evidence="2" id="KW-1185">Reference proteome</keyword>
<gene>
    <name evidence="1" type="ORF">BAE44_0021224</name>
</gene>
<dbReference type="EMBL" id="LWDX02058853">
    <property type="protein sequence ID" value="OEL17759.1"/>
    <property type="molecule type" value="Genomic_DNA"/>
</dbReference>
<dbReference type="AlphaFoldDB" id="A0A1E5UXZ9"/>
<comment type="caution">
    <text evidence="1">The sequence shown here is derived from an EMBL/GenBank/DDBJ whole genome shotgun (WGS) entry which is preliminary data.</text>
</comment>
<evidence type="ECO:0000313" key="2">
    <source>
        <dbReference type="Proteomes" id="UP000095767"/>
    </source>
</evidence>
<accession>A0A1E5UXZ9</accession>
<proteinExistence type="predicted"/>
<protein>
    <submittedName>
        <fullName evidence="1">Uncharacterized protein</fullName>
    </submittedName>
</protein>